<evidence type="ECO:0000259" key="7">
    <source>
        <dbReference type="PROSITE" id="PS51194"/>
    </source>
</evidence>
<protein>
    <recommendedName>
        <fullName evidence="10">Helicase</fullName>
    </recommendedName>
</protein>
<accession>A0A0E4BTE2</accession>
<keyword evidence="4" id="KW-0067">ATP-binding</keyword>
<dbReference type="GO" id="GO:0016787">
    <property type="term" value="F:hydrolase activity"/>
    <property type="evidence" value="ECO:0007669"/>
    <property type="project" value="UniProtKB-KW"/>
</dbReference>
<evidence type="ECO:0000313" key="9">
    <source>
        <dbReference type="Proteomes" id="UP000063308"/>
    </source>
</evidence>
<evidence type="ECO:0008006" key="10">
    <source>
        <dbReference type="Google" id="ProtNLM"/>
    </source>
</evidence>
<dbReference type="GO" id="GO:0004386">
    <property type="term" value="F:helicase activity"/>
    <property type="evidence" value="ECO:0007669"/>
    <property type="project" value="UniProtKB-KW"/>
</dbReference>
<dbReference type="Gene3D" id="3.40.50.10810">
    <property type="entry name" value="Tandem AAA-ATPase domain"/>
    <property type="match status" value="1"/>
</dbReference>
<dbReference type="EMBL" id="AP014685">
    <property type="protein sequence ID" value="BAR59742.1"/>
    <property type="molecule type" value="Genomic_DNA"/>
</dbReference>
<dbReference type="InterPro" id="IPR001650">
    <property type="entry name" value="Helicase_C-like"/>
</dbReference>
<name>A0A0E4BTE2_9BRAD</name>
<dbReference type="Pfam" id="PF00176">
    <property type="entry name" value="SNF2-rel_dom"/>
    <property type="match status" value="1"/>
</dbReference>
<sequence>MAGSPQPGDFVRVRTRRWLVEDERTVGSDLKALRLACVDDDAQGETVELLWEAELDGAILTDEGWSVVSKVGTDDPAVFSAYLRTLRWNTATAADRDLFQAPFRAGIHQDAYQLLPLRKALRLPRVNLLIADDVGAGKTVEAGLVLREMLLRRRVNFVLVAAPAGMVRQWQDELEAKFGLSFVLVDREYLTTLRRERGYTANPWSSGSRFIISHSLMVDETYIGGLRDLLGDFRAQALLILDEAHHAAPASGSRYAIDSQFTRAVRGLASRFEHRLFLSATPHNGHSNSFSSLLEILDPQRFTRGVPVRPGELNAVMVRRLKSDLRHFGEKFPERVVEPIVLDGLRDDAPELVLSRKLAEYGEIIRSRATSLPARQAGNAKLGFVGLQQRLLSSIAAFGRTLEVHRKGLDRADGPGLEGAAETFVHGGPEPEDESIEEDGGKLIQDDEDAAAEAAGAISAAVSDLAIMNEMLEIARKHAQRPDGRIAWLADWVRTNMAPGGRWNERRLVVFTEYEDTRRWLEKRLAEALDDLQADDRIASFTGATPLIRREELKRRFNADPVQDPLRILICTDAAREGINLQMRCHDLIHMDLPWNPARLEQRNGRIDRKLQPSPKVWCRYFVYAQREEDIVLQALVRKTELIRTQLGSAGKVISHRLSDRLEREGITRPKTQAREIDETVDDDLENTAVAEMGDETSVRRARQAKDIDDLRETLERSREKVGVDPDELRSVFQTALARAGMSLDSARAGEISGTPLFRLDAGDPIFSSGGWPELLDDLRIRRRKRSEKLKDWRSEVPLRSISFRPALTEDKVDAEGVLQLHLEHRLVRRLLSRFLSKGFASGLSRACVVVGPGAQPRVILLGRLALYGPGAARLHEEIILVTAAWTEAGRGAKPINPFGTLREEATLDQLDHAFRNPRSPADNVVERIRQWATRDAADLEPELQRRAEAQKAAATKQLLAVGEGEAKSLRRLLEDQHRRVARADAEPDDEQLSLLPELQAEAEQRRRDRRHWKTKLERLTTEIDQEPERVRRAYSVVADRLETIGLVYLWPETN</sequence>
<dbReference type="Proteomes" id="UP000063308">
    <property type="component" value="Chromosome"/>
</dbReference>
<dbReference type="SMART" id="SM00490">
    <property type="entry name" value="HELICc"/>
    <property type="match status" value="1"/>
</dbReference>
<dbReference type="GO" id="GO:0005524">
    <property type="term" value="F:ATP binding"/>
    <property type="evidence" value="ECO:0007669"/>
    <property type="project" value="UniProtKB-KW"/>
</dbReference>
<evidence type="ECO:0000256" key="1">
    <source>
        <dbReference type="ARBA" id="ARBA00022741"/>
    </source>
</evidence>
<dbReference type="InterPro" id="IPR057342">
    <property type="entry name" value="DEXDc_RapA"/>
</dbReference>
<dbReference type="InterPro" id="IPR014001">
    <property type="entry name" value="Helicase_ATP-bd"/>
</dbReference>
<keyword evidence="1" id="KW-0547">Nucleotide-binding</keyword>
<feature type="domain" description="Helicase C-terminal" evidence="7">
    <location>
        <begin position="485"/>
        <end position="659"/>
    </location>
</feature>
<evidence type="ECO:0000256" key="2">
    <source>
        <dbReference type="ARBA" id="ARBA00022801"/>
    </source>
</evidence>
<evidence type="ECO:0000256" key="4">
    <source>
        <dbReference type="ARBA" id="ARBA00022840"/>
    </source>
</evidence>
<keyword evidence="3" id="KW-0347">Helicase</keyword>
<dbReference type="Gene3D" id="3.40.50.300">
    <property type="entry name" value="P-loop containing nucleotide triphosphate hydrolases"/>
    <property type="match status" value="1"/>
</dbReference>
<dbReference type="InterPro" id="IPR049730">
    <property type="entry name" value="SNF2/RAD54-like_C"/>
</dbReference>
<dbReference type="CDD" id="cd18793">
    <property type="entry name" value="SF2_C_SNF"/>
    <property type="match status" value="1"/>
</dbReference>
<dbReference type="Pfam" id="PF00271">
    <property type="entry name" value="Helicase_C"/>
    <property type="match status" value="1"/>
</dbReference>
<dbReference type="CDD" id="cd18011">
    <property type="entry name" value="DEXDc_RapA"/>
    <property type="match status" value="1"/>
</dbReference>
<dbReference type="InterPro" id="IPR027417">
    <property type="entry name" value="P-loop_NTPase"/>
</dbReference>
<gene>
    <name evidence="8" type="ORF">NK6_6591</name>
</gene>
<reference evidence="8 9" key="1">
    <citation type="submission" date="2014-11" db="EMBL/GenBank/DDBJ databases">
        <title>Symbiosis island explosion on the genome of extra-slow-growing strains of soybean bradyrhizobia with massive insertion sequences.</title>
        <authorList>
            <person name="Iida T."/>
            <person name="Minamisawa K."/>
        </authorList>
    </citation>
    <scope>NUCLEOTIDE SEQUENCE [LARGE SCALE GENOMIC DNA]</scope>
    <source>
        <strain evidence="8 9">NK6</strain>
    </source>
</reference>
<feature type="region of interest" description="Disordered" evidence="5">
    <location>
        <begin position="410"/>
        <end position="439"/>
    </location>
</feature>
<dbReference type="AlphaFoldDB" id="A0A0E4BTE2"/>
<dbReference type="PROSITE" id="PS51194">
    <property type="entry name" value="HELICASE_CTER"/>
    <property type="match status" value="1"/>
</dbReference>
<feature type="domain" description="Helicase ATP-binding" evidence="6">
    <location>
        <begin position="119"/>
        <end position="300"/>
    </location>
</feature>
<evidence type="ECO:0000256" key="3">
    <source>
        <dbReference type="ARBA" id="ARBA00022806"/>
    </source>
</evidence>
<dbReference type="NCBIfam" id="NF038317">
    <property type="entry name" value="DISARM_DrmD"/>
    <property type="match status" value="1"/>
</dbReference>
<dbReference type="PROSITE" id="PS51192">
    <property type="entry name" value="HELICASE_ATP_BIND_1"/>
    <property type="match status" value="1"/>
</dbReference>
<organism evidence="8 9">
    <name type="scientific">Bradyrhizobium diazoefficiens</name>
    <dbReference type="NCBI Taxonomy" id="1355477"/>
    <lineage>
        <taxon>Bacteria</taxon>
        <taxon>Pseudomonadati</taxon>
        <taxon>Pseudomonadota</taxon>
        <taxon>Alphaproteobacteria</taxon>
        <taxon>Hyphomicrobiales</taxon>
        <taxon>Nitrobacteraceae</taxon>
        <taxon>Bradyrhizobium</taxon>
    </lineage>
</organism>
<proteinExistence type="predicted"/>
<dbReference type="SUPFAM" id="SSF52540">
    <property type="entry name" value="P-loop containing nucleoside triphosphate hydrolases"/>
    <property type="match status" value="2"/>
</dbReference>
<evidence type="ECO:0000313" key="8">
    <source>
        <dbReference type="EMBL" id="BAR59742.1"/>
    </source>
</evidence>
<dbReference type="SMART" id="SM00487">
    <property type="entry name" value="DEXDc"/>
    <property type="match status" value="1"/>
</dbReference>
<dbReference type="PANTHER" id="PTHR10799">
    <property type="entry name" value="SNF2/RAD54 HELICASE FAMILY"/>
    <property type="match status" value="1"/>
</dbReference>
<keyword evidence="2" id="KW-0378">Hydrolase</keyword>
<dbReference type="InterPro" id="IPR038718">
    <property type="entry name" value="SNF2-like_sf"/>
</dbReference>
<dbReference type="InterPro" id="IPR000330">
    <property type="entry name" value="SNF2_N"/>
</dbReference>
<evidence type="ECO:0000259" key="6">
    <source>
        <dbReference type="PROSITE" id="PS51192"/>
    </source>
</evidence>
<evidence type="ECO:0000256" key="5">
    <source>
        <dbReference type="SAM" id="MobiDB-lite"/>
    </source>
</evidence>